<evidence type="ECO:0008006" key="5">
    <source>
        <dbReference type="Google" id="ProtNLM"/>
    </source>
</evidence>
<gene>
    <name evidence="3" type="ORF">C8P68_10362</name>
</gene>
<feature type="transmembrane region" description="Helical" evidence="2">
    <location>
        <begin position="75"/>
        <end position="96"/>
    </location>
</feature>
<accession>A0A2T5JAL6</accession>
<dbReference type="EMBL" id="QAOQ01000003">
    <property type="protein sequence ID" value="PTQ97903.1"/>
    <property type="molecule type" value="Genomic_DNA"/>
</dbReference>
<evidence type="ECO:0000256" key="2">
    <source>
        <dbReference type="SAM" id="Phobius"/>
    </source>
</evidence>
<organism evidence="3 4">
    <name type="scientific">Mucilaginibacter yixingensis</name>
    <dbReference type="NCBI Taxonomy" id="1295612"/>
    <lineage>
        <taxon>Bacteria</taxon>
        <taxon>Pseudomonadati</taxon>
        <taxon>Bacteroidota</taxon>
        <taxon>Sphingobacteriia</taxon>
        <taxon>Sphingobacteriales</taxon>
        <taxon>Sphingobacteriaceae</taxon>
        <taxon>Mucilaginibacter</taxon>
    </lineage>
</organism>
<evidence type="ECO:0000256" key="1">
    <source>
        <dbReference type="SAM" id="MobiDB-lite"/>
    </source>
</evidence>
<dbReference type="Proteomes" id="UP000244168">
    <property type="component" value="Unassembled WGS sequence"/>
</dbReference>
<name>A0A2T5JAL6_9SPHI</name>
<keyword evidence="2" id="KW-1133">Transmembrane helix</keyword>
<dbReference type="InterPro" id="IPR045781">
    <property type="entry name" value="SxtJ"/>
</dbReference>
<proteinExistence type="predicted"/>
<reference evidence="3 4" key="1">
    <citation type="submission" date="2018-04" db="EMBL/GenBank/DDBJ databases">
        <title>Genomic Encyclopedia of Archaeal and Bacterial Type Strains, Phase II (KMG-II): from individual species to whole genera.</title>
        <authorList>
            <person name="Goeker M."/>
        </authorList>
    </citation>
    <scope>NUCLEOTIDE SEQUENCE [LARGE SCALE GENOMIC DNA]</scope>
    <source>
        <strain evidence="3 4">DSM 26809</strain>
    </source>
</reference>
<feature type="transmembrane region" description="Helical" evidence="2">
    <location>
        <begin position="35"/>
        <end position="55"/>
    </location>
</feature>
<protein>
    <recommendedName>
        <fullName evidence="5">SxtJ</fullName>
    </recommendedName>
</protein>
<keyword evidence="2" id="KW-0812">Transmembrane</keyword>
<dbReference type="AlphaFoldDB" id="A0A2T5JAL6"/>
<comment type="caution">
    <text evidence="3">The sequence shown here is derived from an EMBL/GenBank/DDBJ whole genome shotgun (WGS) entry which is preliminary data.</text>
</comment>
<keyword evidence="2" id="KW-0472">Membrane</keyword>
<keyword evidence="4" id="KW-1185">Reference proteome</keyword>
<evidence type="ECO:0000313" key="3">
    <source>
        <dbReference type="EMBL" id="PTQ97903.1"/>
    </source>
</evidence>
<sequence length="129" mass="14479">MNTATKENRKFGLIVGGAFMALAAYRFYKMGHINPLLAGIGITLITAGLIVPQWLTRPRRGWEKLGEVLGYINTLVLLTLVYVFVVTPLALINRLLGNDPLKLKSSPQTDTYWEPNNNDGDKTQMNRQF</sequence>
<feature type="compositionally biased region" description="Basic and acidic residues" evidence="1">
    <location>
        <begin position="119"/>
        <end position="129"/>
    </location>
</feature>
<feature type="compositionally biased region" description="Polar residues" evidence="1">
    <location>
        <begin position="107"/>
        <end position="118"/>
    </location>
</feature>
<dbReference type="Pfam" id="PF19588">
    <property type="entry name" value="SxtJ"/>
    <property type="match status" value="1"/>
</dbReference>
<evidence type="ECO:0000313" key="4">
    <source>
        <dbReference type="Proteomes" id="UP000244168"/>
    </source>
</evidence>
<feature type="region of interest" description="Disordered" evidence="1">
    <location>
        <begin position="107"/>
        <end position="129"/>
    </location>
</feature>
<dbReference type="OrthoDB" id="768409at2"/>
<dbReference type="RefSeq" id="WP_107828103.1">
    <property type="nucleotide sequence ID" value="NZ_CP160205.1"/>
</dbReference>